<keyword evidence="4 7" id="KW-0812">Transmembrane</keyword>
<reference evidence="9" key="1">
    <citation type="journal article" date="2021" name="PeerJ">
        <title>Extensive microbial diversity within the chicken gut microbiome revealed by metagenomics and culture.</title>
        <authorList>
            <person name="Gilroy R."/>
            <person name="Ravi A."/>
            <person name="Getino M."/>
            <person name="Pursley I."/>
            <person name="Horton D.L."/>
            <person name="Alikhan N.F."/>
            <person name="Baker D."/>
            <person name="Gharbi K."/>
            <person name="Hall N."/>
            <person name="Watson M."/>
            <person name="Adriaenssens E.M."/>
            <person name="Foster-Nyarko E."/>
            <person name="Jarju S."/>
            <person name="Secka A."/>
            <person name="Antonio M."/>
            <person name="Oren A."/>
            <person name="Chaudhuri R.R."/>
            <person name="La Ragione R."/>
            <person name="Hildebrand F."/>
            <person name="Pallen M.J."/>
        </authorList>
    </citation>
    <scope>NUCLEOTIDE SEQUENCE</scope>
    <source>
        <strain evidence="9">CHK188-11489</strain>
    </source>
</reference>
<evidence type="ECO:0000313" key="10">
    <source>
        <dbReference type="Proteomes" id="UP000824105"/>
    </source>
</evidence>
<evidence type="ECO:0000256" key="5">
    <source>
        <dbReference type="ARBA" id="ARBA00022989"/>
    </source>
</evidence>
<comment type="subcellular location">
    <subcellularLocation>
        <location evidence="1 7">Cell membrane</location>
        <topology evidence="1 7">Multi-pass membrane protein</topology>
    </subcellularLocation>
</comment>
<dbReference type="EMBL" id="DXBF01000058">
    <property type="protein sequence ID" value="HIZ62530.1"/>
    <property type="molecule type" value="Genomic_DNA"/>
</dbReference>
<organism evidence="9 10">
    <name type="scientific">Candidatus Gemmiger avistercoris</name>
    <dbReference type="NCBI Taxonomy" id="2838606"/>
    <lineage>
        <taxon>Bacteria</taxon>
        <taxon>Bacillati</taxon>
        <taxon>Bacillota</taxon>
        <taxon>Clostridia</taxon>
        <taxon>Eubacteriales</taxon>
        <taxon>Gemmiger</taxon>
    </lineage>
</organism>
<evidence type="ECO:0000256" key="7">
    <source>
        <dbReference type="RuleBase" id="RU363032"/>
    </source>
</evidence>
<feature type="transmembrane region" description="Helical" evidence="7">
    <location>
        <begin position="94"/>
        <end position="116"/>
    </location>
</feature>
<protein>
    <submittedName>
        <fullName evidence="9">ABC transporter permease</fullName>
    </submittedName>
</protein>
<proteinExistence type="inferred from homology"/>
<feature type="transmembrane region" description="Helical" evidence="7">
    <location>
        <begin position="202"/>
        <end position="224"/>
    </location>
</feature>
<dbReference type="PANTHER" id="PTHR30450:SF1">
    <property type="entry name" value="D-METHIONINE TRANSPORT SYSTEM PERMEASE PROTEIN METI-RELATED"/>
    <property type="match status" value="1"/>
</dbReference>
<dbReference type="InterPro" id="IPR000515">
    <property type="entry name" value="MetI-like"/>
</dbReference>
<keyword evidence="6 7" id="KW-0472">Membrane</keyword>
<dbReference type="PANTHER" id="PTHR30450">
    <property type="entry name" value="ABC TRANSPORTER PERMEASE"/>
    <property type="match status" value="1"/>
</dbReference>
<keyword evidence="3" id="KW-1003">Cell membrane</keyword>
<dbReference type="GO" id="GO:0048473">
    <property type="term" value="P:D-methionine transmembrane transport"/>
    <property type="evidence" value="ECO:0007669"/>
    <property type="project" value="TreeGrafter"/>
</dbReference>
<dbReference type="Proteomes" id="UP000824105">
    <property type="component" value="Unassembled WGS sequence"/>
</dbReference>
<evidence type="ECO:0000256" key="2">
    <source>
        <dbReference type="ARBA" id="ARBA00022448"/>
    </source>
</evidence>
<dbReference type="InterPro" id="IPR035906">
    <property type="entry name" value="MetI-like_sf"/>
</dbReference>
<feature type="transmembrane region" description="Helical" evidence="7">
    <location>
        <begin position="63"/>
        <end position="88"/>
    </location>
</feature>
<accession>A0A9D2FLC4</accession>
<evidence type="ECO:0000256" key="4">
    <source>
        <dbReference type="ARBA" id="ARBA00022692"/>
    </source>
</evidence>
<gene>
    <name evidence="9" type="ORF">H9724_07170</name>
</gene>
<evidence type="ECO:0000313" key="9">
    <source>
        <dbReference type="EMBL" id="HIZ62530.1"/>
    </source>
</evidence>
<dbReference type="SUPFAM" id="SSF161098">
    <property type="entry name" value="MetI-like"/>
    <property type="match status" value="1"/>
</dbReference>
<dbReference type="AlphaFoldDB" id="A0A9D2FLC4"/>
<evidence type="ECO:0000259" key="8">
    <source>
        <dbReference type="PROSITE" id="PS50928"/>
    </source>
</evidence>
<evidence type="ECO:0000256" key="6">
    <source>
        <dbReference type="ARBA" id="ARBA00023136"/>
    </source>
</evidence>
<keyword evidence="2 7" id="KW-0813">Transport</keyword>
<feature type="domain" description="ABC transmembrane type-1" evidence="8">
    <location>
        <begin position="24"/>
        <end position="220"/>
    </location>
</feature>
<name>A0A9D2FLC4_9FIRM</name>
<feature type="transmembrane region" description="Helical" evidence="7">
    <location>
        <begin position="158"/>
        <end position="182"/>
    </location>
</feature>
<dbReference type="Gene3D" id="1.10.3720.10">
    <property type="entry name" value="MetI-like"/>
    <property type="match status" value="1"/>
</dbReference>
<dbReference type="CDD" id="cd06261">
    <property type="entry name" value="TM_PBP2"/>
    <property type="match status" value="1"/>
</dbReference>
<dbReference type="InterPro" id="IPR051322">
    <property type="entry name" value="AA_ABC_Transporter_Permease"/>
</dbReference>
<dbReference type="GO" id="GO:0005886">
    <property type="term" value="C:plasma membrane"/>
    <property type="evidence" value="ECO:0007669"/>
    <property type="project" value="UniProtKB-SubCell"/>
</dbReference>
<feature type="transmembrane region" description="Helical" evidence="7">
    <location>
        <begin position="28"/>
        <end position="51"/>
    </location>
</feature>
<comment type="caution">
    <text evidence="9">The sequence shown here is derived from an EMBL/GenBank/DDBJ whole genome shotgun (WGS) entry which is preliminary data.</text>
</comment>
<reference evidence="9" key="2">
    <citation type="submission" date="2021-04" db="EMBL/GenBank/DDBJ databases">
        <authorList>
            <person name="Gilroy R."/>
        </authorList>
    </citation>
    <scope>NUCLEOTIDE SEQUENCE</scope>
    <source>
        <strain evidence="9">CHK188-11489</strain>
    </source>
</reference>
<evidence type="ECO:0000256" key="3">
    <source>
        <dbReference type="ARBA" id="ARBA00022475"/>
    </source>
</evidence>
<keyword evidence="5 7" id="KW-1133">Transmembrane helix</keyword>
<evidence type="ECO:0000256" key="1">
    <source>
        <dbReference type="ARBA" id="ARBA00004651"/>
    </source>
</evidence>
<sequence length="232" mass="24946">MAEFLASKEWETFLQILPTIPFETWETIWSTAVATLLALVIGLPLGVCLVTGEQGGVRPLPRWFMQLLNVLINLLRSVPFLILMIIVIPLSRLLVGTSIGTPASIVPLVIASFPFVSRLVETSIREVDAGVVEAAQSMGATPLQIIVKVMIPESLPSLVANVTIATTTIMGYGAMAGIIGGGGLGKVAINYGYYRFNGLLEIFATALLVVLVQILQSVGTRLAARCDKRIQR</sequence>
<dbReference type="PROSITE" id="PS50928">
    <property type="entry name" value="ABC_TM1"/>
    <property type="match status" value="1"/>
</dbReference>
<dbReference type="Pfam" id="PF00528">
    <property type="entry name" value="BPD_transp_1"/>
    <property type="match status" value="1"/>
</dbReference>
<comment type="similarity">
    <text evidence="7">Belongs to the binding-protein-dependent transport system permease family.</text>
</comment>